<evidence type="ECO:0000256" key="1">
    <source>
        <dbReference type="ARBA" id="ARBA00004141"/>
    </source>
</evidence>
<keyword evidence="3" id="KW-0600">Photoreceptor protein</keyword>
<dbReference type="PROSITE" id="PS00327">
    <property type="entry name" value="BACTERIAL_OPSIN_RET"/>
    <property type="match status" value="1"/>
</dbReference>
<dbReference type="PROSITE" id="PS00950">
    <property type="entry name" value="BACTERIAL_OPSIN_1"/>
    <property type="match status" value="1"/>
</dbReference>
<keyword evidence="6" id="KW-0681">Retinal protein</keyword>
<evidence type="ECO:0000256" key="9">
    <source>
        <dbReference type="ARBA" id="ARBA00023136"/>
    </source>
</evidence>
<feature type="transmembrane region" description="Helical" evidence="12">
    <location>
        <begin position="75"/>
        <end position="93"/>
    </location>
</feature>
<proteinExistence type="inferred from homology"/>
<dbReference type="Pfam" id="PF01036">
    <property type="entry name" value="Bac_rhodopsin"/>
    <property type="match status" value="1"/>
</dbReference>
<dbReference type="RefSeq" id="WP_185191394.1">
    <property type="nucleotide sequence ID" value="NZ_JACKXD010000001.1"/>
</dbReference>
<dbReference type="PANTHER" id="PTHR28286">
    <property type="match status" value="1"/>
</dbReference>
<dbReference type="SMART" id="SM01021">
    <property type="entry name" value="Bac_rhodopsin"/>
    <property type="match status" value="1"/>
</dbReference>
<dbReference type="SUPFAM" id="SSF81321">
    <property type="entry name" value="Family A G protein-coupled receptor-like"/>
    <property type="match status" value="1"/>
</dbReference>
<dbReference type="InterPro" id="IPR001425">
    <property type="entry name" value="Arc/bac/fun_rhodopsins"/>
</dbReference>
<evidence type="ECO:0000256" key="7">
    <source>
        <dbReference type="ARBA" id="ARBA00022989"/>
    </source>
</evidence>
<protein>
    <submittedName>
        <fullName evidence="13">Bacteriorhodopsin</fullName>
    </submittedName>
</protein>
<evidence type="ECO:0000256" key="10">
    <source>
        <dbReference type="ARBA" id="ARBA00023170"/>
    </source>
</evidence>
<dbReference type="PRINTS" id="PR00251">
    <property type="entry name" value="BACTRLOPSIN"/>
</dbReference>
<sequence>MSTHVTAAYALAVLGFVVGVALAARLATVDDVDVDRGKFAYLLIIPGFAGLSYVLMALNVGVITVGSETIVLPRYVDWLVTTPLLVGYVGYVAGAPRRWIAGVMAADAAMIVTGGVATVTTGPTKWAFFAVSGTFHLSLFYVLYRVFPGYAQAFAKRRGLFKLLQNHVGLLWLAYPLVWVVGAPGLGYVSAAGISLVVAYLDVVAKVPYVYFVWNRRYAFDRDAAEAAVGSASAPPSSGTGAGGTPTADD</sequence>
<evidence type="ECO:0000256" key="11">
    <source>
        <dbReference type="SAM" id="MobiDB-lite"/>
    </source>
</evidence>
<feature type="transmembrane region" description="Helical" evidence="12">
    <location>
        <begin position="126"/>
        <end position="147"/>
    </location>
</feature>
<dbReference type="GO" id="GO:0016020">
    <property type="term" value="C:membrane"/>
    <property type="evidence" value="ECO:0007669"/>
    <property type="project" value="UniProtKB-SubCell"/>
</dbReference>
<dbReference type="GO" id="GO:0007602">
    <property type="term" value="P:phototransduction"/>
    <property type="evidence" value="ECO:0007669"/>
    <property type="project" value="UniProtKB-KW"/>
</dbReference>
<dbReference type="CDD" id="cd15029">
    <property type="entry name" value="7tm_SRI_SRII"/>
    <property type="match status" value="1"/>
</dbReference>
<feature type="transmembrane region" description="Helical" evidence="12">
    <location>
        <begin position="100"/>
        <end position="120"/>
    </location>
</feature>
<dbReference type="InterPro" id="IPR018229">
    <property type="entry name" value="Rhodopsin_retinal_BS"/>
</dbReference>
<keyword evidence="14" id="KW-1185">Reference proteome</keyword>
<evidence type="ECO:0000313" key="14">
    <source>
        <dbReference type="Proteomes" id="UP000546257"/>
    </source>
</evidence>
<name>A0A7J9SF50_9EURY</name>
<organism evidence="13 14">
    <name type="scientific">Halobellus ruber</name>
    <dbReference type="NCBI Taxonomy" id="2761102"/>
    <lineage>
        <taxon>Archaea</taxon>
        <taxon>Methanobacteriati</taxon>
        <taxon>Methanobacteriota</taxon>
        <taxon>Stenosarchaea group</taxon>
        <taxon>Halobacteria</taxon>
        <taxon>Halobacteriales</taxon>
        <taxon>Haloferacaceae</taxon>
        <taxon>Halobellus</taxon>
    </lineage>
</organism>
<dbReference type="GO" id="GO:0005216">
    <property type="term" value="F:monoatomic ion channel activity"/>
    <property type="evidence" value="ECO:0007669"/>
    <property type="project" value="InterPro"/>
</dbReference>
<evidence type="ECO:0000256" key="4">
    <source>
        <dbReference type="ARBA" id="ARBA00022606"/>
    </source>
</evidence>
<dbReference type="Proteomes" id="UP000546257">
    <property type="component" value="Unassembled WGS sequence"/>
</dbReference>
<dbReference type="Gene3D" id="1.20.1070.10">
    <property type="entry name" value="Rhodopsin 7-helix transmembrane proteins"/>
    <property type="match status" value="1"/>
</dbReference>
<keyword evidence="10" id="KW-0675">Receptor</keyword>
<feature type="transmembrane region" description="Helical" evidence="12">
    <location>
        <begin position="192"/>
        <end position="214"/>
    </location>
</feature>
<evidence type="ECO:0000256" key="12">
    <source>
        <dbReference type="SAM" id="Phobius"/>
    </source>
</evidence>
<dbReference type="AlphaFoldDB" id="A0A7J9SF50"/>
<feature type="transmembrane region" description="Helical" evidence="12">
    <location>
        <begin position="168"/>
        <end position="186"/>
    </location>
</feature>
<dbReference type="GO" id="GO:0009881">
    <property type="term" value="F:photoreceptor activity"/>
    <property type="evidence" value="ECO:0007669"/>
    <property type="project" value="UniProtKB-KW"/>
</dbReference>
<evidence type="ECO:0000256" key="3">
    <source>
        <dbReference type="ARBA" id="ARBA00022543"/>
    </source>
</evidence>
<comment type="subcellular location">
    <subcellularLocation>
        <location evidence="1">Membrane</location>
        <topology evidence="1">Multi-pass membrane protein</topology>
    </subcellularLocation>
</comment>
<keyword evidence="5 12" id="KW-0812">Transmembrane</keyword>
<feature type="transmembrane region" description="Helical" evidence="12">
    <location>
        <begin position="6"/>
        <end position="27"/>
    </location>
</feature>
<feature type="transmembrane region" description="Helical" evidence="12">
    <location>
        <begin position="39"/>
        <end position="63"/>
    </location>
</feature>
<evidence type="ECO:0000256" key="2">
    <source>
        <dbReference type="ARBA" id="ARBA00008130"/>
    </source>
</evidence>
<comment type="caution">
    <text evidence="13">The sequence shown here is derived from an EMBL/GenBank/DDBJ whole genome shotgun (WGS) entry which is preliminary data.</text>
</comment>
<comment type="similarity">
    <text evidence="2">Belongs to the archaeal/bacterial/fungal opsin family.</text>
</comment>
<gene>
    <name evidence="13" type="ORF">H5V44_01635</name>
</gene>
<feature type="region of interest" description="Disordered" evidence="11">
    <location>
        <begin position="229"/>
        <end position="250"/>
    </location>
</feature>
<keyword evidence="4" id="KW-0716">Sensory transduction</keyword>
<dbReference type="EMBL" id="JACKXD010000001">
    <property type="protein sequence ID" value="MBB6645013.1"/>
    <property type="molecule type" value="Genomic_DNA"/>
</dbReference>
<reference evidence="13 14" key="1">
    <citation type="submission" date="2020-08" db="EMBL/GenBank/DDBJ databases">
        <authorList>
            <person name="Seo M.-J."/>
        </authorList>
    </citation>
    <scope>NUCLEOTIDE SEQUENCE [LARGE SCALE GENOMIC DNA]</scope>
    <source>
        <strain evidence="13 14">MBLA0160</strain>
    </source>
</reference>
<keyword evidence="9 12" id="KW-0472">Membrane</keyword>
<evidence type="ECO:0000256" key="5">
    <source>
        <dbReference type="ARBA" id="ARBA00022692"/>
    </source>
</evidence>
<keyword evidence="8" id="KW-0157">Chromophore</keyword>
<keyword evidence="7 12" id="KW-1133">Transmembrane helix</keyword>
<evidence type="ECO:0000256" key="8">
    <source>
        <dbReference type="ARBA" id="ARBA00022991"/>
    </source>
</evidence>
<evidence type="ECO:0000256" key="6">
    <source>
        <dbReference type="ARBA" id="ARBA00022925"/>
    </source>
</evidence>
<evidence type="ECO:0000313" key="13">
    <source>
        <dbReference type="EMBL" id="MBB6645013.1"/>
    </source>
</evidence>
<dbReference type="PANTHER" id="PTHR28286:SF2">
    <property type="entry name" value="BACTERIORHODOPSIN _OPSIN, NOPA (EUROFUNG)"/>
    <property type="match status" value="1"/>
</dbReference>
<accession>A0A7J9SF50</accession>